<dbReference type="InterPro" id="IPR050534">
    <property type="entry name" value="Coronavir_polyprotein_1ab"/>
</dbReference>
<evidence type="ECO:0000256" key="1">
    <source>
        <dbReference type="ARBA" id="ARBA00007913"/>
    </source>
</evidence>
<feature type="compositionally biased region" description="Gly residues" evidence="6">
    <location>
        <begin position="1124"/>
        <end position="1151"/>
    </location>
</feature>
<reference evidence="9" key="1">
    <citation type="submission" date="2023-06" db="EMBL/GenBank/DDBJ databases">
        <title>Genome-scale phylogeny and comparative genomics of the fungal order Sordariales.</title>
        <authorList>
            <consortium name="Lawrence Berkeley National Laboratory"/>
            <person name="Hensen N."/>
            <person name="Bonometti L."/>
            <person name="Westerberg I."/>
            <person name="Brannstrom I.O."/>
            <person name="Guillou S."/>
            <person name="Cros-Aarteil S."/>
            <person name="Calhoun S."/>
            <person name="Haridas S."/>
            <person name="Kuo A."/>
            <person name="Mondo S."/>
            <person name="Pangilinan J."/>
            <person name="Riley R."/>
            <person name="Labutti K."/>
            <person name="Andreopoulos B."/>
            <person name="Lipzen A."/>
            <person name="Chen C."/>
            <person name="Yanf M."/>
            <person name="Daum C."/>
            <person name="Ng V."/>
            <person name="Clum A."/>
            <person name="Steindorff A."/>
            <person name="Ohm R."/>
            <person name="Martin F."/>
            <person name="Silar P."/>
            <person name="Natvig D."/>
            <person name="Lalanne C."/>
            <person name="Gautier V."/>
            <person name="Ament-Velasquez S.L."/>
            <person name="Kruys A."/>
            <person name="Hutchinson M.I."/>
            <person name="Powell A.J."/>
            <person name="Barry K."/>
            <person name="Miller A.N."/>
            <person name="Grigoriev I.V."/>
            <person name="Debuchy R."/>
            <person name="Gladieux P."/>
            <person name="Thoren M.H."/>
            <person name="Johannesson H."/>
        </authorList>
    </citation>
    <scope>NUCLEOTIDE SEQUENCE</scope>
    <source>
        <strain evidence="9">CBS 307.81</strain>
    </source>
</reference>
<protein>
    <submittedName>
        <fullName evidence="9">P-loop containing nucleoside triphosphate hydrolase protein</fullName>
    </submittedName>
</protein>
<comment type="caution">
    <text evidence="9">The sequence shown here is derived from an EMBL/GenBank/DDBJ whole genome shotgun (WGS) entry which is preliminary data.</text>
</comment>
<dbReference type="Gene3D" id="3.40.50.300">
    <property type="entry name" value="P-loop containing nucleotide triphosphate hydrolases"/>
    <property type="match status" value="2"/>
</dbReference>
<keyword evidence="5" id="KW-0067">ATP-binding</keyword>
<dbReference type="GO" id="GO:0016787">
    <property type="term" value="F:hydrolase activity"/>
    <property type="evidence" value="ECO:0007669"/>
    <property type="project" value="UniProtKB-KW"/>
</dbReference>
<feature type="region of interest" description="Disordered" evidence="6">
    <location>
        <begin position="1102"/>
        <end position="1158"/>
    </location>
</feature>
<evidence type="ECO:0000256" key="5">
    <source>
        <dbReference type="ARBA" id="ARBA00022840"/>
    </source>
</evidence>
<dbReference type="Pfam" id="PF13087">
    <property type="entry name" value="AAA_12"/>
    <property type="match status" value="1"/>
</dbReference>
<dbReference type="InterPro" id="IPR027417">
    <property type="entry name" value="P-loop_NTPase"/>
</dbReference>
<keyword evidence="4" id="KW-0347">Helicase</keyword>
<dbReference type="PANTHER" id="PTHR43788:SF8">
    <property type="entry name" value="DNA-BINDING PROTEIN SMUBP-2"/>
    <property type="match status" value="1"/>
</dbReference>
<feature type="domain" description="DNA2/NAM7 helicase helicase" evidence="7">
    <location>
        <begin position="729"/>
        <end position="799"/>
    </location>
</feature>
<evidence type="ECO:0000313" key="10">
    <source>
        <dbReference type="Proteomes" id="UP001174997"/>
    </source>
</evidence>
<evidence type="ECO:0000259" key="8">
    <source>
        <dbReference type="Pfam" id="PF13087"/>
    </source>
</evidence>
<comment type="similarity">
    <text evidence="1">Belongs to the DNA2/NAM7 helicase family.</text>
</comment>
<keyword evidence="2" id="KW-0547">Nucleotide-binding</keyword>
<dbReference type="AlphaFoldDB" id="A0AA40D8A2"/>
<dbReference type="GO" id="GO:0005524">
    <property type="term" value="F:ATP binding"/>
    <property type="evidence" value="ECO:0007669"/>
    <property type="project" value="UniProtKB-KW"/>
</dbReference>
<evidence type="ECO:0000256" key="6">
    <source>
        <dbReference type="SAM" id="MobiDB-lite"/>
    </source>
</evidence>
<keyword evidence="10" id="KW-1185">Reference proteome</keyword>
<dbReference type="PANTHER" id="PTHR43788">
    <property type="entry name" value="DNA2/NAM7 HELICASE FAMILY MEMBER"/>
    <property type="match status" value="1"/>
</dbReference>
<evidence type="ECO:0000256" key="4">
    <source>
        <dbReference type="ARBA" id="ARBA00022806"/>
    </source>
</evidence>
<gene>
    <name evidence="9" type="ORF">QBC41DRAFT_284282</name>
</gene>
<evidence type="ECO:0000259" key="7">
    <source>
        <dbReference type="Pfam" id="PF13086"/>
    </source>
</evidence>
<dbReference type="InterPro" id="IPR047187">
    <property type="entry name" value="SF1_C_Upf1"/>
</dbReference>
<dbReference type="Proteomes" id="UP001174997">
    <property type="component" value="Unassembled WGS sequence"/>
</dbReference>
<keyword evidence="3 9" id="KW-0378">Hydrolase</keyword>
<evidence type="ECO:0000313" key="9">
    <source>
        <dbReference type="EMBL" id="KAK0663934.1"/>
    </source>
</evidence>
<feature type="region of interest" description="Disordered" evidence="6">
    <location>
        <begin position="1"/>
        <end position="24"/>
    </location>
</feature>
<dbReference type="InterPro" id="IPR041677">
    <property type="entry name" value="DNA2/NAM7_AAA_11"/>
</dbReference>
<accession>A0AA40D8A2</accession>
<dbReference type="SUPFAM" id="SSF52540">
    <property type="entry name" value="P-loop containing nucleoside triphosphate hydrolases"/>
    <property type="match status" value="1"/>
</dbReference>
<organism evidence="9 10">
    <name type="scientific">Cercophora samala</name>
    <dbReference type="NCBI Taxonomy" id="330535"/>
    <lineage>
        <taxon>Eukaryota</taxon>
        <taxon>Fungi</taxon>
        <taxon>Dikarya</taxon>
        <taxon>Ascomycota</taxon>
        <taxon>Pezizomycotina</taxon>
        <taxon>Sordariomycetes</taxon>
        <taxon>Sordariomycetidae</taxon>
        <taxon>Sordariales</taxon>
        <taxon>Lasiosphaeriaceae</taxon>
        <taxon>Cercophora</taxon>
    </lineage>
</organism>
<dbReference type="GO" id="GO:0043139">
    <property type="term" value="F:5'-3' DNA helicase activity"/>
    <property type="evidence" value="ECO:0007669"/>
    <property type="project" value="TreeGrafter"/>
</dbReference>
<feature type="domain" description="DNA2/NAM7 helicase-like C-terminal" evidence="8">
    <location>
        <begin position="820"/>
        <end position="1032"/>
    </location>
</feature>
<name>A0AA40D8A2_9PEZI</name>
<proteinExistence type="inferred from homology"/>
<evidence type="ECO:0000256" key="3">
    <source>
        <dbReference type="ARBA" id="ARBA00022801"/>
    </source>
</evidence>
<dbReference type="InterPro" id="IPR041679">
    <property type="entry name" value="DNA2/NAM7-like_C"/>
</dbReference>
<dbReference type="CDD" id="cd18808">
    <property type="entry name" value="SF1_C_Upf1"/>
    <property type="match status" value="1"/>
</dbReference>
<sequence>MSSNTKTGTPGKGPSKPDNGPRRLRTTECAIVDGFKPLRFIGGKSLGLPSSLRCQLVNSHAGEGTYRPFFGVQFDIPLRADDPGVQFNRNGAMIKGTTTITLKWYVGEFTATVVPASASPATFPAMEDRGPVRNPSLIRVVMNDNCSAVWSDMGKPMEVSNPSIAGALYAGFPFDGVKPLLAIAAQRQFFIVIARPADAVEKDRDMYFLDSLKNRPRVFAGYGTGRWDMSRYLTHLPNQAKRAEYNASTIAFDDPQAYEIAHELGVVYDVFQLIQDVKVIRKVAQNSVWLRLPNGHEWLVLVRLSFNPVQLANFQESIDRSLNGGGVRFGVAFDDKVPTPGENGEDRDTKIWPAIMQAMDNFDSLPESQRPHYVFKVRRPTAADVGYSIRGQAIVDYASYDAWVASNDGPQSIYLKFNSEDMVAKHRVDAVYDAFHTDEKADVIWKQQIKRDLFTGDGFFRSLSFANPEYARTFIPTSDQVLVRGLGDLKIDETPCLPYVDVFGPMDDATKALCLAKFDPEKRDAFVEYLRTTRLGLSVVIGCAGAGKTSMLTAMGCTLLMNPNIGKVYAAAPTNVATTNFAVRCYQEMADLVKQLPPKDARRRMPVIIRGYSLRSEAKAFLTFAWRPFRAFHLWANTKPAEEQDQYRPTPWAFAFSVAAWGLAVFKYNDQSLPLPKALQDLRDDVLTDPEYEGLVKFVMNGNEKSNVADIVGGGAAKVALKLVVEFLARVVQAADMVCTTPFMAKDEEYAKFNMAAKAVILDEAGAMLQADALLVLGNGLRPCVLAGDKRHLPPTVMTLSKKDVKGNVRNPFAQLIRVSPLEHFERSSVRCFMLDIQHRITVGGFDVAKHAVYHELAERLTYGPGTKFSGLAVEVDKWLEATFKIRPSNGRASGLFVSCPGECTVDTSKSLFNLDQIKVTLYMLDALFHRINGPHGKGPLTGKDIVVVTPYRGSLVRMQRALSHAVTLGRHSELARVEVNSTDSFQGREADIVVFLTVVNQQSSPKFVSDSHRLCVGLTWHKHALIVVGDINTVPINDKQVVKGGKVDGKVEKLGDTGDGGQEVTGGVNRRAGFRRMLEWYRDNGRVAALTETGAMELFPLVERPPEPETPVVRLPPPPSVGGDSGGGGGGGGRSSGGGGGGGGRGGGGVVDWDFPA</sequence>
<dbReference type="EMBL" id="JAULSY010000126">
    <property type="protein sequence ID" value="KAK0663934.1"/>
    <property type="molecule type" value="Genomic_DNA"/>
</dbReference>
<evidence type="ECO:0000256" key="2">
    <source>
        <dbReference type="ARBA" id="ARBA00022741"/>
    </source>
</evidence>
<dbReference type="Pfam" id="PF13086">
    <property type="entry name" value="AAA_11"/>
    <property type="match status" value="1"/>
</dbReference>